<keyword evidence="1" id="KW-1133">Transmembrane helix</keyword>
<feature type="transmembrane region" description="Helical" evidence="1">
    <location>
        <begin position="37"/>
        <end position="63"/>
    </location>
</feature>
<sequence length="123" mass="14672">MINVNYSFMKPSQAKPSQAKPSQAKPSQAFVLNFLKFYVYLLIIENVILILENKIICLFIYFYKEIFYYIAKVHNQLLQSIFVNKISIQDYKILIQQRFFNKLNFYLKIKYNNNGGNLCYSKN</sequence>
<dbReference type="RefSeq" id="WP_147528179.1">
    <property type="nucleotide sequence ID" value="NZ_SAYJ01000010.1"/>
</dbReference>
<gene>
    <name evidence="2" type="ORF">EPJ67_02720</name>
</gene>
<evidence type="ECO:0000313" key="3">
    <source>
        <dbReference type="Proteomes" id="UP000325013"/>
    </source>
</evidence>
<accession>A0A5C8G8R7</accession>
<protein>
    <recommendedName>
        <fullName evidence="4">Transmembrane protein</fullName>
    </recommendedName>
</protein>
<evidence type="ECO:0008006" key="4">
    <source>
        <dbReference type="Google" id="ProtNLM"/>
    </source>
</evidence>
<dbReference type="AlphaFoldDB" id="A0A5C8G8R7"/>
<name>A0A5C8G8R7_9SPIR</name>
<proteinExistence type="predicted"/>
<keyword evidence="1" id="KW-0812">Transmembrane</keyword>
<evidence type="ECO:0000313" key="2">
    <source>
        <dbReference type="EMBL" id="TXJ58333.1"/>
    </source>
</evidence>
<organism evidence="2 3">
    <name type="scientific">Brachyspira aalborgi</name>
    <dbReference type="NCBI Taxonomy" id="29522"/>
    <lineage>
        <taxon>Bacteria</taxon>
        <taxon>Pseudomonadati</taxon>
        <taxon>Spirochaetota</taxon>
        <taxon>Spirochaetia</taxon>
        <taxon>Brachyspirales</taxon>
        <taxon>Brachyspiraceae</taxon>
        <taxon>Brachyspira</taxon>
    </lineage>
</organism>
<reference evidence="2 3" key="1">
    <citation type="journal article" date="1992" name="Lakartidningen">
        <title>[Penicillin V and not amoxicillin is the first choice preparation in acute otitis].</title>
        <authorList>
            <person name="Kamme C."/>
            <person name="Lundgren K."/>
            <person name="Prellner K."/>
        </authorList>
    </citation>
    <scope>NUCLEOTIDE SEQUENCE [LARGE SCALE GENOMIC DNA]</scope>
    <source>
        <strain evidence="2 3">PC2777IV</strain>
    </source>
</reference>
<dbReference type="Proteomes" id="UP000325013">
    <property type="component" value="Unassembled WGS sequence"/>
</dbReference>
<comment type="caution">
    <text evidence="2">The sequence shown here is derived from an EMBL/GenBank/DDBJ whole genome shotgun (WGS) entry which is preliminary data.</text>
</comment>
<evidence type="ECO:0000256" key="1">
    <source>
        <dbReference type="SAM" id="Phobius"/>
    </source>
</evidence>
<dbReference type="EMBL" id="SAYJ01000010">
    <property type="protein sequence ID" value="TXJ58333.1"/>
    <property type="molecule type" value="Genomic_DNA"/>
</dbReference>
<keyword evidence="1" id="KW-0472">Membrane</keyword>